<keyword evidence="7" id="KW-1185">Reference proteome</keyword>
<dbReference type="Proteomes" id="UP001331515">
    <property type="component" value="Unassembled WGS sequence"/>
</dbReference>
<dbReference type="InterPro" id="IPR036880">
    <property type="entry name" value="Kunitz_BPTI_sf"/>
</dbReference>
<feature type="domain" description="BPTI/Kunitz inhibitor" evidence="5">
    <location>
        <begin position="293"/>
        <end position="343"/>
    </location>
</feature>
<protein>
    <recommendedName>
        <fullName evidence="5">BPTI/Kunitz inhibitor domain-containing protein</fullName>
    </recommendedName>
</protein>
<keyword evidence="2" id="KW-0272">Extracellular matrix</keyword>
<dbReference type="FunFam" id="4.10.410.10:FF:000020">
    <property type="entry name" value="Collagen, type VI, alpha 3"/>
    <property type="match status" value="1"/>
</dbReference>
<evidence type="ECO:0000256" key="2">
    <source>
        <dbReference type="ARBA" id="ARBA00022530"/>
    </source>
</evidence>
<feature type="region of interest" description="Disordered" evidence="4">
    <location>
        <begin position="78"/>
        <end position="186"/>
    </location>
</feature>
<comment type="caution">
    <text evidence="6">The sequence shown here is derived from an EMBL/GenBank/DDBJ whole genome shotgun (WGS) entry which is preliminary data.</text>
</comment>
<accession>A0AAN8C408</accession>
<dbReference type="InterPro" id="IPR020901">
    <property type="entry name" value="Prtase_inh_Kunz-CS"/>
</dbReference>
<organism evidence="6 7">
    <name type="scientific">Champsocephalus gunnari</name>
    <name type="common">Mackerel icefish</name>
    <dbReference type="NCBI Taxonomy" id="52237"/>
    <lineage>
        <taxon>Eukaryota</taxon>
        <taxon>Metazoa</taxon>
        <taxon>Chordata</taxon>
        <taxon>Craniata</taxon>
        <taxon>Vertebrata</taxon>
        <taxon>Euteleostomi</taxon>
        <taxon>Actinopterygii</taxon>
        <taxon>Neopterygii</taxon>
        <taxon>Teleostei</taxon>
        <taxon>Neoteleostei</taxon>
        <taxon>Acanthomorphata</taxon>
        <taxon>Eupercaria</taxon>
        <taxon>Perciformes</taxon>
        <taxon>Notothenioidei</taxon>
        <taxon>Channichthyidae</taxon>
        <taxon>Champsocephalus</taxon>
    </lineage>
</organism>
<dbReference type="GO" id="GO:0031012">
    <property type="term" value="C:extracellular matrix"/>
    <property type="evidence" value="ECO:0007669"/>
    <property type="project" value="TreeGrafter"/>
</dbReference>
<dbReference type="GO" id="GO:0004867">
    <property type="term" value="F:serine-type endopeptidase inhibitor activity"/>
    <property type="evidence" value="ECO:0007669"/>
    <property type="project" value="InterPro"/>
</dbReference>
<dbReference type="CDD" id="cd22627">
    <property type="entry name" value="Kunitz_collagen_alpha1_VII"/>
    <property type="match status" value="1"/>
</dbReference>
<keyword evidence="3" id="KW-1015">Disulfide bond</keyword>
<comment type="subcellular location">
    <subcellularLocation>
        <location evidence="1">Secreted</location>
        <location evidence="1">Extracellular space</location>
        <location evidence="1">Extracellular matrix</location>
    </subcellularLocation>
</comment>
<sequence length="360" mass="37753">MGIMEWTGPRGTKETLDCSATREIREMQENQGVPGNIGENGEQGFRGLPGRIGSPGLDGEQGDLGLHGTPGIPGLNGLTGRKGDKGQGGVNGVDGTSGVKGEKGAAGFPGFPGFKGSEGETGMDGDEGMPGHPGPRGGTGRRGERGRRGRVKTCQRGAPGTTGLRGESGTLGIEGGKGEKGEPGLSAEELKEIVTQEVVEKCGLEYKFMVNSVDPDGTSAVTENKKHPVDVVTPVSPDLPEEGVEEGGGATPREVTTAAPVLLPNSTDSLEGTAEWRQRKKRRVLGSNTAERCLEPMAEGACSEFVLLWYFHPRSGECRPFVYGGCGGNTNQFSSRQECQSWCGVQRRGTNPGEETINQQ</sequence>
<dbReference type="InterPro" id="IPR002223">
    <property type="entry name" value="Kunitz_BPTI"/>
</dbReference>
<dbReference type="PANTHER" id="PTHR24023">
    <property type="entry name" value="COLLAGEN ALPHA"/>
    <property type="match status" value="1"/>
</dbReference>
<dbReference type="EMBL" id="JAURVH010001534">
    <property type="protein sequence ID" value="KAK5895653.1"/>
    <property type="molecule type" value="Genomic_DNA"/>
</dbReference>
<evidence type="ECO:0000256" key="4">
    <source>
        <dbReference type="SAM" id="MobiDB-lite"/>
    </source>
</evidence>
<feature type="compositionally biased region" description="Basic residues" evidence="4">
    <location>
        <begin position="144"/>
        <end position="153"/>
    </location>
</feature>
<dbReference type="SUPFAM" id="SSF57362">
    <property type="entry name" value="BPTI-like"/>
    <property type="match status" value="1"/>
</dbReference>
<evidence type="ECO:0000313" key="6">
    <source>
        <dbReference type="EMBL" id="KAK5895653.1"/>
    </source>
</evidence>
<dbReference type="Gene3D" id="4.10.410.10">
    <property type="entry name" value="Pancreatic trypsin inhibitor Kunitz domain"/>
    <property type="match status" value="1"/>
</dbReference>
<feature type="compositionally biased region" description="Basic and acidic residues" evidence="4">
    <location>
        <begin position="176"/>
        <end position="186"/>
    </location>
</feature>
<keyword evidence="2" id="KW-0964">Secreted</keyword>
<dbReference type="InterPro" id="IPR008160">
    <property type="entry name" value="Collagen"/>
</dbReference>
<dbReference type="Pfam" id="PF01391">
    <property type="entry name" value="Collagen"/>
    <property type="match status" value="2"/>
</dbReference>
<dbReference type="Pfam" id="PF00014">
    <property type="entry name" value="Kunitz_BPTI"/>
    <property type="match status" value="1"/>
</dbReference>
<name>A0AAN8C408_CHAGU</name>
<gene>
    <name evidence="6" type="ORF">CgunFtcFv8_009329</name>
</gene>
<dbReference type="SMART" id="SM00131">
    <property type="entry name" value="KU"/>
    <property type="match status" value="1"/>
</dbReference>
<feature type="compositionally biased region" description="Low complexity" evidence="4">
    <location>
        <begin position="105"/>
        <end position="115"/>
    </location>
</feature>
<feature type="region of interest" description="Disordered" evidence="4">
    <location>
        <begin position="230"/>
        <end position="252"/>
    </location>
</feature>
<dbReference type="AlphaFoldDB" id="A0AAN8C408"/>
<reference evidence="6 7" key="1">
    <citation type="journal article" date="2023" name="Mol. Biol. Evol.">
        <title>Genomics of Secondarily Temperate Adaptation in the Only Non-Antarctic Icefish.</title>
        <authorList>
            <person name="Rivera-Colon A.G."/>
            <person name="Rayamajhi N."/>
            <person name="Minhas B.F."/>
            <person name="Madrigal G."/>
            <person name="Bilyk K.T."/>
            <person name="Yoon V."/>
            <person name="Hune M."/>
            <person name="Gregory S."/>
            <person name="Cheng C.H.C."/>
            <person name="Catchen J.M."/>
        </authorList>
    </citation>
    <scope>NUCLEOTIDE SEQUENCE [LARGE SCALE GENOMIC DNA]</scope>
    <source>
        <tissue evidence="6">White muscle</tissue>
    </source>
</reference>
<dbReference type="PROSITE" id="PS50279">
    <property type="entry name" value="BPTI_KUNITZ_2"/>
    <property type="match status" value="1"/>
</dbReference>
<evidence type="ECO:0000256" key="1">
    <source>
        <dbReference type="ARBA" id="ARBA00004498"/>
    </source>
</evidence>
<evidence type="ECO:0000259" key="5">
    <source>
        <dbReference type="PROSITE" id="PS50279"/>
    </source>
</evidence>
<dbReference type="GO" id="GO:0005615">
    <property type="term" value="C:extracellular space"/>
    <property type="evidence" value="ECO:0007669"/>
    <property type="project" value="TreeGrafter"/>
</dbReference>
<evidence type="ECO:0000313" key="7">
    <source>
        <dbReference type="Proteomes" id="UP001331515"/>
    </source>
</evidence>
<evidence type="ECO:0000256" key="3">
    <source>
        <dbReference type="ARBA" id="ARBA00023157"/>
    </source>
</evidence>
<dbReference type="PANTHER" id="PTHR24023:SF1082">
    <property type="entry name" value="COLLAGEN TRIPLE HELIX REPEAT"/>
    <property type="match status" value="1"/>
</dbReference>
<dbReference type="InterPro" id="IPR050149">
    <property type="entry name" value="Collagen_superfamily"/>
</dbReference>
<proteinExistence type="predicted"/>
<dbReference type="PRINTS" id="PR00759">
    <property type="entry name" value="BASICPTASE"/>
</dbReference>
<dbReference type="PROSITE" id="PS00280">
    <property type="entry name" value="BPTI_KUNITZ_1"/>
    <property type="match status" value="1"/>
</dbReference>